<dbReference type="Proteomes" id="UP000286976">
    <property type="component" value="Unassembled WGS sequence"/>
</dbReference>
<evidence type="ECO:0000256" key="2">
    <source>
        <dbReference type="SAM" id="SignalP"/>
    </source>
</evidence>
<protein>
    <recommendedName>
        <fullName evidence="3">Endonuclease/exonuclease/phosphatase domain-containing protein</fullName>
    </recommendedName>
</protein>
<feature type="domain" description="Endonuclease/exonuclease/phosphatase" evidence="3">
    <location>
        <begin position="326"/>
        <end position="573"/>
    </location>
</feature>
<feature type="compositionally biased region" description="Gly residues" evidence="1">
    <location>
        <begin position="30"/>
        <end position="42"/>
    </location>
</feature>
<dbReference type="InterPro" id="IPR005135">
    <property type="entry name" value="Endo/exonuclease/phosphatase"/>
</dbReference>
<dbReference type="InterPro" id="IPR047971">
    <property type="entry name" value="ExeM-like"/>
</dbReference>
<dbReference type="RefSeq" id="WP_126757488.1">
    <property type="nucleotide sequence ID" value="NZ_PIPQ01000003.1"/>
</dbReference>
<reference evidence="4 5" key="1">
    <citation type="journal article" date="2011" name="Front. Microbiol.">
        <title>Genomic signatures of strain selection and enhancement in Bacillus atrophaeus var. globigii, a historical biowarfare simulant.</title>
        <authorList>
            <person name="Gibbons H.S."/>
            <person name="Broomall S.M."/>
            <person name="McNew L.A."/>
            <person name="Daligault H."/>
            <person name="Chapman C."/>
            <person name="Bruce D."/>
            <person name="Karavis M."/>
            <person name="Krepps M."/>
            <person name="McGregor P.A."/>
            <person name="Hong C."/>
            <person name="Park K.H."/>
            <person name="Akmal A."/>
            <person name="Feldman A."/>
            <person name="Lin J.S."/>
            <person name="Chang W.E."/>
            <person name="Higgs B.W."/>
            <person name="Demirev P."/>
            <person name="Lindquist J."/>
            <person name="Liem A."/>
            <person name="Fochler E."/>
            <person name="Read T.D."/>
            <person name="Tapia R."/>
            <person name="Johnson S."/>
            <person name="Bishop-Lilly K.A."/>
            <person name="Detter C."/>
            <person name="Han C."/>
            <person name="Sozhamannan S."/>
            <person name="Rosenzweig C.N."/>
            <person name="Skowronski E.W."/>
        </authorList>
    </citation>
    <scope>NUCLEOTIDE SEQUENCE [LARGE SCALE GENOMIC DNA]</scope>
    <source>
        <strain evidence="4 5">AIT1</strain>
    </source>
</reference>
<feature type="chain" id="PRO_5019037973" description="Endonuclease/exonuclease/phosphatase domain-containing protein" evidence="2">
    <location>
        <begin position="25"/>
        <end position="626"/>
    </location>
</feature>
<sequence>MILRKGSLAIVLAALISGCGGSSSDSVTGGNNGGNNGDGDNGGTTLSCSAETTALTALRASTGPSPLLGETVTVKGVVHAVFAGNKRLGGFYIQALKAEIDDQADVSQGVFVHDPSITDVKTGQEVIVQAVVANHGGEVQLRELAEYKVCRSSSTIIYKDIEFPLASLDTLKRYEGMAVRLSGLRFITNNENLGAESELTLATELLRYPTDIMTPGTEAYAHADSYDVKQIVLDDGSFVPYPISVEFPPPELMSSHTARIGDRVLGLEGTIGQKEGEYRFQPTSMPIFAKVNERPRVPDLFTEAEKQQAESSEEPLERDASQLRVATVNLWFYQPGTAGFVRQRPKITALLRGLDADVYALQELPNNGTGPMSAVADLVNMLNEAEEGAPYAYVAYSDEPMGQGELSNALVYRQDRVSESGVASKLDTGDFNGTVHTPAIAQTFTHTLSGKQLTIVGTQLAERTCTETSNQSELLRDREDGQGCASLARREGANSLINWAASKPTGVATAETIVLGDFNAYRQEEPIQAFAQAGYTSAADDLTGIRFTHVENGLAGTLDYAFIPNALTKAVVTKDIWQVNADEPKAIDFTMTGKKDRHHITWYDQSAFRAAERNPVVVRFDTTKFN</sequence>
<dbReference type="NCBIfam" id="NF033681">
    <property type="entry name" value="ExeM_NucH_DNase"/>
    <property type="match status" value="1"/>
</dbReference>
<dbReference type="CDD" id="cd04486">
    <property type="entry name" value="YhcR_OBF_like"/>
    <property type="match status" value="1"/>
</dbReference>
<gene>
    <name evidence="4" type="ORF">CWE15_07670</name>
</gene>
<evidence type="ECO:0000313" key="4">
    <source>
        <dbReference type="EMBL" id="RUO40611.1"/>
    </source>
</evidence>
<evidence type="ECO:0000256" key="1">
    <source>
        <dbReference type="SAM" id="MobiDB-lite"/>
    </source>
</evidence>
<dbReference type="PANTHER" id="PTHR42834">
    <property type="entry name" value="ENDONUCLEASE/EXONUCLEASE/PHOSPHATASE FAMILY PROTEIN (AFU_ORTHOLOGUE AFUA_3G09210)"/>
    <property type="match status" value="1"/>
</dbReference>
<evidence type="ECO:0000259" key="3">
    <source>
        <dbReference type="Pfam" id="PF03372"/>
    </source>
</evidence>
<feature type="signal peptide" evidence="2">
    <location>
        <begin position="1"/>
        <end position="24"/>
    </location>
</feature>
<name>A0A432X206_9GAMM</name>
<proteinExistence type="predicted"/>
<comment type="caution">
    <text evidence="4">The sequence shown here is derived from an EMBL/GenBank/DDBJ whole genome shotgun (WGS) entry which is preliminary data.</text>
</comment>
<dbReference type="GO" id="GO:0003824">
    <property type="term" value="F:catalytic activity"/>
    <property type="evidence" value="ECO:0007669"/>
    <property type="project" value="InterPro"/>
</dbReference>
<keyword evidence="2" id="KW-0732">Signal</keyword>
<dbReference type="InterPro" id="IPR036691">
    <property type="entry name" value="Endo/exonu/phosph_ase_sf"/>
</dbReference>
<dbReference type="OrthoDB" id="9800417at2"/>
<keyword evidence="5" id="KW-1185">Reference proteome</keyword>
<dbReference type="PROSITE" id="PS51257">
    <property type="entry name" value="PROKAR_LIPOPROTEIN"/>
    <property type="match status" value="1"/>
</dbReference>
<dbReference type="Pfam" id="PF03372">
    <property type="entry name" value="Exo_endo_phos"/>
    <property type="match status" value="1"/>
</dbReference>
<dbReference type="Gene3D" id="3.60.10.10">
    <property type="entry name" value="Endonuclease/exonuclease/phosphatase"/>
    <property type="match status" value="1"/>
</dbReference>
<dbReference type="SUPFAM" id="SSF56219">
    <property type="entry name" value="DNase I-like"/>
    <property type="match status" value="1"/>
</dbReference>
<dbReference type="EMBL" id="PIPQ01000003">
    <property type="protein sequence ID" value="RUO40611.1"/>
    <property type="molecule type" value="Genomic_DNA"/>
</dbReference>
<organism evidence="4 5">
    <name type="scientific">Aliidiomarina taiwanensis</name>
    <dbReference type="NCBI Taxonomy" id="946228"/>
    <lineage>
        <taxon>Bacteria</taxon>
        <taxon>Pseudomonadati</taxon>
        <taxon>Pseudomonadota</taxon>
        <taxon>Gammaproteobacteria</taxon>
        <taxon>Alteromonadales</taxon>
        <taxon>Idiomarinaceae</taxon>
        <taxon>Aliidiomarina</taxon>
    </lineage>
</organism>
<dbReference type="PANTHER" id="PTHR42834:SF1">
    <property type="entry name" value="ENDONUCLEASE_EXONUCLEASE_PHOSPHATASE FAMILY PROTEIN (AFU_ORTHOLOGUE AFUA_3G09210)"/>
    <property type="match status" value="1"/>
</dbReference>
<dbReference type="AlphaFoldDB" id="A0A432X206"/>
<feature type="region of interest" description="Disordered" evidence="1">
    <location>
        <begin position="21"/>
        <end position="45"/>
    </location>
</feature>
<accession>A0A432X206</accession>
<evidence type="ECO:0000313" key="5">
    <source>
        <dbReference type="Proteomes" id="UP000286976"/>
    </source>
</evidence>